<evidence type="ECO:0000259" key="1">
    <source>
        <dbReference type="Pfam" id="PF03372"/>
    </source>
</evidence>
<dbReference type="EMBL" id="JBEPMY010000007">
    <property type="protein sequence ID" value="MET3755670.1"/>
    <property type="molecule type" value="Genomic_DNA"/>
</dbReference>
<dbReference type="Proteomes" id="UP001549077">
    <property type="component" value="Unassembled WGS sequence"/>
</dbReference>
<organism evidence="2 3">
    <name type="scientific">Rhizobium binae</name>
    <dbReference type="NCBI Taxonomy" id="1138190"/>
    <lineage>
        <taxon>Bacteria</taxon>
        <taxon>Pseudomonadati</taxon>
        <taxon>Pseudomonadota</taxon>
        <taxon>Alphaproteobacteria</taxon>
        <taxon>Hyphomicrobiales</taxon>
        <taxon>Rhizobiaceae</taxon>
        <taxon>Rhizobium/Agrobacterium group</taxon>
        <taxon>Rhizobium</taxon>
    </lineage>
</organism>
<sequence>MRIVGINMQGSNVGTGQSKFVGVISQFFLDRRVAADIVCIQEAGPSPPTGGSFTAYNPANYPPWLAGVAPPPAALMFIGSWAVGREPLIVKVFWLQTDPGGNRCNLCICIRDSIETPHLIYIPAAGAAASRGAIGFEVRLTGGAIRRIYTLHALSGGGADAPALMAGISVAPLVPGAAAAPPWIAVGDYNRAPSAAAWPVPPPGTICPPNAATLPSHDSKLDYAICSPGLGPATVIVQPAGSVSDHQYIVCDV</sequence>
<dbReference type="RefSeq" id="WP_168296520.1">
    <property type="nucleotide sequence ID" value="NZ_CP071607.1"/>
</dbReference>
<keyword evidence="3" id="KW-1185">Reference proteome</keyword>
<feature type="domain" description="Endonuclease/exonuclease/phosphatase" evidence="1">
    <location>
        <begin position="32"/>
        <end position="246"/>
    </location>
</feature>
<dbReference type="SUPFAM" id="SSF56219">
    <property type="entry name" value="DNase I-like"/>
    <property type="match status" value="1"/>
</dbReference>
<dbReference type="Pfam" id="PF03372">
    <property type="entry name" value="Exo_endo_phos"/>
    <property type="match status" value="1"/>
</dbReference>
<gene>
    <name evidence="2" type="ORF">ABID08_003041</name>
</gene>
<evidence type="ECO:0000313" key="3">
    <source>
        <dbReference type="Proteomes" id="UP001549077"/>
    </source>
</evidence>
<dbReference type="GeneID" id="91151895"/>
<evidence type="ECO:0000313" key="2">
    <source>
        <dbReference type="EMBL" id="MET3755670.1"/>
    </source>
</evidence>
<reference evidence="2 3" key="1">
    <citation type="submission" date="2024-06" db="EMBL/GenBank/DDBJ databases">
        <title>Genomic Encyclopedia of Type Strains, Phase IV (KMG-IV): sequencing the most valuable type-strain genomes for metagenomic binning, comparative biology and taxonomic classification.</title>
        <authorList>
            <person name="Goeker M."/>
        </authorList>
    </citation>
    <scope>NUCLEOTIDE SEQUENCE [LARGE SCALE GENOMIC DNA]</scope>
    <source>
        <strain evidence="2 3">DSM 29288</strain>
    </source>
</reference>
<comment type="caution">
    <text evidence="2">The sequence shown here is derived from an EMBL/GenBank/DDBJ whole genome shotgun (WGS) entry which is preliminary data.</text>
</comment>
<name>A0ABV2MGS6_9HYPH</name>
<dbReference type="Gene3D" id="3.60.10.10">
    <property type="entry name" value="Endonuclease/exonuclease/phosphatase"/>
    <property type="match status" value="1"/>
</dbReference>
<dbReference type="InterPro" id="IPR005135">
    <property type="entry name" value="Endo/exonuclease/phosphatase"/>
</dbReference>
<accession>A0ABV2MGS6</accession>
<proteinExistence type="predicted"/>
<dbReference type="InterPro" id="IPR036691">
    <property type="entry name" value="Endo/exonu/phosph_ase_sf"/>
</dbReference>
<protein>
    <recommendedName>
        <fullName evidence="1">Endonuclease/exonuclease/phosphatase domain-containing protein</fullName>
    </recommendedName>
</protein>